<dbReference type="Pfam" id="PF04073">
    <property type="entry name" value="tRNA_edit"/>
    <property type="match status" value="1"/>
</dbReference>
<dbReference type="GO" id="GO:0006412">
    <property type="term" value="P:translation"/>
    <property type="evidence" value="ECO:0007669"/>
    <property type="project" value="UniProtKB-KW"/>
</dbReference>
<dbReference type="EMBL" id="CABEEP010000001">
    <property type="protein sequence ID" value="VTQ67673.1"/>
    <property type="molecule type" value="Genomic_DNA"/>
</dbReference>
<dbReference type="GO" id="GO:0002161">
    <property type="term" value="F:aminoacyl-tRNA deacylase activity"/>
    <property type="evidence" value="ECO:0007669"/>
    <property type="project" value="InterPro"/>
</dbReference>
<dbReference type="RefSeq" id="WP_010737189.1">
    <property type="nucleotide sequence ID" value="NZ_AP027299.1"/>
</dbReference>
<dbReference type="InterPro" id="IPR007214">
    <property type="entry name" value="YbaK/aa-tRNA-synth-assoc-dom"/>
</dbReference>
<protein>
    <submittedName>
        <fullName evidence="2">Proline--tRNA ligase</fullName>
        <ecNumber evidence="2">6.1.1.15</ecNumber>
    </submittedName>
</protein>
<proteinExistence type="predicted"/>
<reference evidence="2 3" key="1">
    <citation type="submission" date="2019-05" db="EMBL/GenBank/DDBJ databases">
        <authorList>
            <consortium name="Pathogen Informatics"/>
        </authorList>
    </citation>
    <scope>NUCLEOTIDE SEQUENCE [LARGE SCALE GENOMIC DNA]</scope>
    <source>
        <strain evidence="2 3">NCTC12204</strain>
    </source>
</reference>
<keyword evidence="1" id="KW-0648">Protein biosynthesis</keyword>
<organism evidence="2 3">
    <name type="scientific">Enterococcus hirae</name>
    <dbReference type="NCBI Taxonomy" id="1354"/>
    <lineage>
        <taxon>Bacteria</taxon>
        <taxon>Bacillati</taxon>
        <taxon>Bacillota</taxon>
        <taxon>Bacilli</taxon>
        <taxon>Lactobacillales</taxon>
        <taxon>Enterococcaceae</taxon>
        <taxon>Enterococcus</taxon>
    </lineage>
</organism>
<evidence type="ECO:0000313" key="3">
    <source>
        <dbReference type="Proteomes" id="UP000352698"/>
    </source>
</evidence>
<evidence type="ECO:0000313" key="2">
    <source>
        <dbReference type="EMBL" id="VTQ67673.1"/>
    </source>
</evidence>
<keyword evidence="2" id="KW-0436">Ligase</keyword>
<dbReference type="InterPro" id="IPR036754">
    <property type="entry name" value="YbaK/aa-tRNA-synt-asso_dom_sf"/>
</dbReference>
<accession>A0A449EA83</accession>
<comment type="caution">
    <text evidence="2">The sequence shown here is derived from an EMBL/GenBank/DDBJ whole genome shotgun (WGS) entry which is preliminary data.</text>
</comment>
<dbReference type="SUPFAM" id="SSF55826">
    <property type="entry name" value="YbaK/ProRS associated domain"/>
    <property type="match status" value="1"/>
</dbReference>
<dbReference type="AlphaFoldDB" id="A0A449EA83"/>
<dbReference type="GO" id="GO:0004827">
    <property type="term" value="F:proline-tRNA ligase activity"/>
    <property type="evidence" value="ECO:0007669"/>
    <property type="project" value="UniProtKB-EC"/>
</dbReference>
<dbReference type="Gene3D" id="3.90.960.10">
    <property type="entry name" value="YbaK/aminoacyl-tRNA synthetase-associated domain"/>
    <property type="match status" value="1"/>
</dbReference>
<dbReference type="EC" id="6.1.1.15" evidence="2"/>
<evidence type="ECO:0000256" key="1">
    <source>
        <dbReference type="ARBA" id="ARBA00022917"/>
    </source>
</evidence>
<dbReference type="Proteomes" id="UP000352698">
    <property type="component" value="Unassembled WGS sequence"/>
</dbReference>
<gene>
    <name evidence="2" type="primary">ybaK_2</name>
    <name evidence="2" type="ORF">NCTC12204_02199</name>
</gene>
<name>A0A449EA83_ENTHR</name>
<sequence length="157" mass="17820">MKTKVEEYLEKERISYEALTFNQTELNDFQKILKQKQIDQNSVCKTLVLKGDKTGVIIAVVPLSEHLDYKKTRKISGDHKVGFPGMDFVMASTGYPHGANTPIGIYLKHPDYLFLVDASFKEKQVLVMSSGEIGRSIKIARTDFEKIVPFTYAELVE</sequence>